<dbReference type="InterPro" id="IPR036388">
    <property type="entry name" value="WH-like_DNA-bd_sf"/>
</dbReference>
<name>A0A7W7LNR8_9ACTN</name>
<dbReference type="InterPro" id="IPR011990">
    <property type="entry name" value="TPR-like_helical_dom_sf"/>
</dbReference>
<dbReference type="InterPro" id="IPR016032">
    <property type="entry name" value="Sig_transdc_resp-reg_C-effctor"/>
</dbReference>
<keyword evidence="3" id="KW-0805">Transcription regulation</keyword>
<feature type="domain" description="OmpR/PhoB-type" evidence="7">
    <location>
        <begin position="1"/>
        <end position="97"/>
    </location>
</feature>
<dbReference type="SUPFAM" id="SSF46894">
    <property type="entry name" value="C-terminal effector domain of the bipartite response regulators"/>
    <property type="match status" value="1"/>
</dbReference>
<dbReference type="GO" id="GO:0000160">
    <property type="term" value="P:phosphorelay signal transduction system"/>
    <property type="evidence" value="ECO:0007669"/>
    <property type="project" value="UniProtKB-KW"/>
</dbReference>
<dbReference type="SMART" id="SM00862">
    <property type="entry name" value="Trans_reg_C"/>
    <property type="match status" value="1"/>
</dbReference>
<dbReference type="Pfam" id="PF00931">
    <property type="entry name" value="NB-ARC"/>
    <property type="match status" value="1"/>
</dbReference>
<dbReference type="Pfam" id="PF03704">
    <property type="entry name" value="BTAD"/>
    <property type="match status" value="1"/>
</dbReference>
<dbReference type="InterPro" id="IPR027417">
    <property type="entry name" value="P-loop_NTPase"/>
</dbReference>
<evidence type="ECO:0000256" key="2">
    <source>
        <dbReference type="ARBA" id="ARBA00023012"/>
    </source>
</evidence>
<keyword evidence="5" id="KW-0804">Transcription</keyword>
<dbReference type="AlphaFoldDB" id="A0A7W7LNR8"/>
<dbReference type="Pfam" id="PF00486">
    <property type="entry name" value="Trans_reg_C"/>
    <property type="match status" value="1"/>
</dbReference>
<dbReference type="SUPFAM" id="SSF52540">
    <property type="entry name" value="P-loop containing nucleoside triphosphate hydrolases"/>
    <property type="match status" value="1"/>
</dbReference>
<dbReference type="PROSITE" id="PS51755">
    <property type="entry name" value="OMPR_PHOB"/>
    <property type="match status" value="1"/>
</dbReference>
<feature type="DNA-binding region" description="OmpR/PhoB-type" evidence="6">
    <location>
        <begin position="1"/>
        <end position="97"/>
    </location>
</feature>
<dbReference type="EMBL" id="JACHJH010000003">
    <property type="protein sequence ID" value="MBB4893227.1"/>
    <property type="molecule type" value="Genomic_DNA"/>
</dbReference>
<evidence type="ECO:0000313" key="8">
    <source>
        <dbReference type="EMBL" id="MBB4893227.1"/>
    </source>
</evidence>
<keyword evidence="9" id="KW-1185">Reference proteome</keyword>
<protein>
    <submittedName>
        <fullName evidence="8">DNA-binding SARP family transcriptional activator</fullName>
    </submittedName>
</protein>
<organism evidence="8 9">
    <name type="scientific">Streptomyces olivoverticillatus</name>
    <dbReference type="NCBI Taxonomy" id="66427"/>
    <lineage>
        <taxon>Bacteria</taxon>
        <taxon>Bacillati</taxon>
        <taxon>Actinomycetota</taxon>
        <taxon>Actinomycetes</taxon>
        <taxon>Kitasatosporales</taxon>
        <taxon>Streptomycetaceae</taxon>
        <taxon>Streptomyces</taxon>
    </lineage>
</organism>
<dbReference type="InterPro" id="IPR002182">
    <property type="entry name" value="NB-ARC"/>
</dbReference>
<dbReference type="Gene3D" id="1.25.40.10">
    <property type="entry name" value="Tetratricopeptide repeat domain"/>
    <property type="match status" value="2"/>
</dbReference>
<dbReference type="InterPro" id="IPR019734">
    <property type="entry name" value="TPR_rpt"/>
</dbReference>
<evidence type="ECO:0000256" key="5">
    <source>
        <dbReference type="ARBA" id="ARBA00023163"/>
    </source>
</evidence>
<keyword evidence="4 6" id="KW-0238">DNA-binding</keyword>
<keyword evidence="2" id="KW-0902">Two-component regulatory system</keyword>
<dbReference type="PANTHER" id="PTHR35807:SF1">
    <property type="entry name" value="TRANSCRIPTIONAL REGULATOR REDD"/>
    <property type="match status" value="1"/>
</dbReference>
<evidence type="ECO:0000256" key="6">
    <source>
        <dbReference type="PROSITE-ProRule" id="PRU01091"/>
    </source>
</evidence>
<comment type="caution">
    <text evidence="8">The sequence shown here is derived from an EMBL/GenBank/DDBJ whole genome shotgun (WGS) entry which is preliminary data.</text>
</comment>
<proteinExistence type="inferred from homology"/>
<evidence type="ECO:0000256" key="1">
    <source>
        <dbReference type="ARBA" id="ARBA00005820"/>
    </source>
</evidence>
<dbReference type="RefSeq" id="WP_184349112.1">
    <property type="nucleotide sequence ID" value="NZ_JACHJH010000003.1"/>
</dbReference>
<dbReference type="SUPFAM" id="SSF48452">
    <property type="entry name" value="TPR-like"/>
    <property type="match status" value="3"/>
</dbReference>
<dbReference type="Gene3D" id="3.40.50.300">
    <property type="entry name" value="P-loop containing nucleotide triphosphate hydrolases"/>
    <property type="match status" value="1"/>
</dbReference>
<dbReference type="InterPro" id="IPR001867">
    <property type="entry name" value="OmpR/PhoB-type_DNA-bd"/>
</dbReference>
<reference evidence="8 9" key="1">
    <citation type="submission" date="2020-08" db="EMBL/GenBank/DDBJ databases">
        <title>Genomic Encyclopedia of Type Strains, Phase III (KMG-III): the genomes of soil and plant-associated and newly described type strains.</title>
        <authorList>
            <person name="Whitman W."/>
        </authorList>
    </citation>
    <scope>NUCLEOTIDE SEQUENCE [LARGE SCALE GENOMIC DNA]</scope>
    <source>
        <strain evidence="8 9">CECT 3266</strain>
    </source>
</reference>
<dbReference type="GO" id="GO:0043531">
    <property type="term" value="F:ADP binding"/>
    <property type="evidence" value="ECO:0007669"/>
    <property type="project" value="InterPro"/>
</dbReference>
<evidence type="ECO:0000256" key="4">
    <source>
        <dbReference type="ARBA" id="ARBA00023125"/>
    </source>
</evidence>
<comment type="similarity">
    <text evidence="1">Belongs to the AfsR/DnrI/RedD regulatory family.</text>
</comment>
<dbReference type="GO" id="GO:0006355">
    <property type="term" value="P:regulation of DNA-templated transcription"/>
    <property type="evidence" value="ECO:0007669"/>
    <property type="project" value="InterPro"/>
</dbReference>
<dbReference type="SMART" id="SM00028">
    <property type="entry name" value="TPR"/>
    <property type="match status" value="4"/>
</dbReference>
<dbReference type="CDD" id="cd15831">
    <property type="entry name" value="BTAD"/>
    <property type="match status" value="1"/>
</dbReference>
<gene>
    <name evidence="8" type="ORF">FHS39_002258</name>
</gene>
<sequence length="966" mass="103138">MTQELRFSLLGPVRGWSGGVELDLGRPQQREVLAVLIAAAGRTVAMPLLVDGVWDEGDRPARPEHAIRTHIWRLRRALDGPGAPVLETVGDGYALRVAERAVDTWSFEGAVDTAEEVRSADGADRAREVLDAALGLWTSEPLAGLHGPAARVSRARLCGVRQALLEARLELDAELGDRPGLAAEAGALVLEYPASQRLRGVQMLALYRSGRQAEALGVFEDTRRFLGTVRPGRALGELHQRILRSDPSLRLPEPAHGIRATGPRPAALPRDIDDFTGRGEQVETLAGMLTGDAATVVVSAINGMAGVGKTTLAVHTARGLGDRYPDGHLYVDLRGADRDPADPRSVLGTFLRELGTDASGVPDGMPERIALYRSSLSERRVLLLLDNAASDEQVRPLIPGAAGCAVLVTSRAWLTGLEGARHMRLDVLPPEEALALLRRIIGDRRVDAEPQAAAELADACGALPLALRIAASRLAAEPGRSLADMVRLLKDERIRLDELRSGDAAVEAAFDLSYAKLTGEQARAFRLSAVLEVPDFGLPCVAALLGRDSCDPEDTEELLESLVDLSLLESRRPGRYHFHDLVRAFARARSAREDTPGETTRAFAGLLDFCVATARNADAVAHSVEPAERSLVDVPMISAGLAFGTAQDATGWMREETPVQRALVDRSCEDDGLSLIQAADLMDKLNTVLSGITHLSAVTERAERVAGAAARRGSPDVEALARYVRGNALWHANSYAEAESELARALELCAGGSARLRASAHLTLCANARVHGHFDEAVGHGEASVRLFRELGAEISEGTALGELAFNYARQGRLSEARAAAERGAELVGGRESVSKAIGLYYLARVLRLCGDGKAALSRARDALALFRALGVTAFEAATGTLMAEVHAEAGHYTLAVGTAEEFMPLARRTSGMLEGALLRALGRSLCHLEQGARARACLEAALDLFDRRGAVADAEQTRTLLAGLA</sequence>
<accession>A0A7W7LNR8</accession>
<dbReference type="Proteomes" id="UP000556084">
    <property type="component" value="Unassembled WGS sequence"/>
</dbReference>
<evidence type="ECO:0000259" key="7">
    <source>
        <dbReference type="PROSITE" id="PS51755"/>
    </source>
</evidence>
<dbReference type="PRINTS" id="PR00364">
    <property type="entry name" value="DISEASERSIST"/>
</dbReference>
<dbReference type="GO" id="GO:0003677">
    <property type="term" value="F:DNA binding"/>
    <property type="evidence" value="ECO:0007669"/>
    <property type="project" value="UniProtKB-UniRule"/>
</dbReference>
<evidence type="ECO:0000256" key="3">
    <source>
        <dbReference type="ARBA" id="ARBA00023015"/>
    </source>
</evidence>
<dbReference type="SMART" id="SM01043">
    <property type="entry name" value="BTAD"/>
    <property type="match status" value="1"/>
</dbReference>
<dbReference type="InterPro" id="IPR051677">
    <property type="entry name" value="AfsR-DnrI-RedD_regulator"/>
</dbReference>
<evidence type="ECO:0000313" key="9">
    <source>
        <dbReference type="Proteomes" id="UP000556084"/>
    </source>
</evidence>
<dbReference type="Gene3D" id="1.10.10.10">
    <property type="entry name" value="Winged helix-like DNA-binding domain superfamily/Winged helix DNA-binding domain"/>
    <property type="match status" value="1"/>
</dbReference>
<dbReference type="InterPro" id="IPR005158">
    <property type="entry name" value="BTAD"/>
</dbReference>
<dbReference type="PANTHER" id="PTHR35807">
    <property type="entry name" value="TRANSCRIPTIONAL REGULATOR REDD-RELATED"/>
    <property type="match status" value="1"/>
</dbReference>